<evidence type="ECO:0000256" key="1">
    <source>
        <dbReference type="ARBA" id="ARBA00009424"/>
    </source>
</evidence>
<sequence length="148" mass="17377">MKFVFLNSPLYQTTAQNCQEEEGNQETTNFSLVRDAQSTCTFTAEDMDSRTGERITRRQAENGVYTWEVQNPLYFKITNVEILLHANTTVYHIQIRFNHNLRRALDLHKAYLNFQVWTTSLTASGTTYFYLFLFLVNMYFLKFGVISI</sequence>
<evidence type="ECO:0000256" key="5">
    <source>
        <dbReference type="ARBA" id="ARBA00025955"/>
    </source>
</evidence>
<evidence type="ECO:0000256" key="4">
    <source>
        <dbReference type="ARBA" id="ARBA00025603"/>
    </source>
</evidence>
<accession>R9S9X4</accession>
<comment type="function">
    <text evidence="4">Increases viral DNA accumulation. Enhances infectivity and symptom expression.</text>
</comment>
<dbReference type="EMBL" id="KC791691">
    <property type="protein sequence ID" value="AGN12891.1"/>
    <property type="molecule type" value="Genomic_DNA"/>
</dbReference>
<dbReference type="RefSeq" id="YP_009506519.1">
    <property type="nucleotide sequence ID" value="NC_038468.1"/>
</dbReference>
<proteinExistence type="inferred from homology"/>
<dbReference type="Pfam" id="PF01407">
    <property type="entry name" value="Gemini_AL3"/>
    <property type="match status" value="1"/>
</dbReference>
<dbReference type="PRINTS" id="PR00231">
    <property type="entry name" value="GEMCOATAL3"/>
</dbReference>
<dbReference type="OrthoDB" id="13855at10239"/>
<protein>
    <recommendedName>
        <fullName evidence="2">Replication enhancer protein</fullName>
    </recommendedName>
</protein>
<dbReference type="Proteomes" id="UP000242982">
    <property type="component" value="Segment DNA A"/>
</dbReference>
<evidence type="ECO:0000313" key="6">
    <source>
        <dbReference type="EMBL" id="AGN12891.1"/>
    </source>
</evidence>
<reference evidence="6 7" key="1">
    <citation type="submission" date="2013-03" db="EMBL/GenBank/DDBJ databases">
        <title>Tomato Bright Yellow Mosaic Virus and Tomato Bright Yellow Mottle Virus: two new tomato-infecting begomoviruses in Brazil.</title>
        <authorList>
            <person name="Fonseca M.E.N."/>
            <person name="Fernandes-Acioli N.A.N."/>
            <person name="Costa A.F."/>
            <person name="Boiteux L.S."/>
        </authorList>
    </citation>
    <scope>NUCLEOTIDE SEQUENCE [LARGE SCALE GENOMIC DNA]</scope>
    <source>
        <strain evidence="6">TO167</strain>
    </source>
</reference>
<dbReference type="GO" id="GO:0016032">
    <property type="term" value="P:viral process"/>
    <property type="evidence" value="ECO:0007669"/>
    <property type="project" value="InterPro"/>
</dbReference>
<keyword evidence="7" id="KW-1185">Reference proteome</keyword>
<evidence type="ECO:0000256" key="2">
    <source>
        <dbReference type="ARBA" id="ARBA00014792"/>
    </source>
</evidence>
<name>R9S9X4_9GEMI</name>
<comment type="similarity">
    <text evidence="1">Belongs to the geminiviridae replication enhancer protein family.</text>
</comment>
<evidence type="ECO:0000313" key="7">
    <source>
        <dbReference type="Proteomes" id="UP000242982"/>
    </source>
</evidence>
<comment type="subunit">
    <text evidence="5">Homooligomer. Interacts with the replication-associated protein (REP). Interacts with host proliferating cell nuclear antigen (PCNA). Interacts with host retinoblastoma-related protein 1 (RBR1), and may thereby deregulate the host cell cycle. Oligomerization and interaction with PCNA are necessary for optimal replication enhancement.</text>
</comment>
<dbReference type="GeneID" id="37617421"/>
<evidence type="ECO:0000256" key="3">
    <source>
        <dbReference type="ARBA" id="ARBA00022581"/>
    </source>
</evidence>
<dbReference type="InterPro" id="IPR000657">
    <property type="entry name" value="Gemini_AL3"/>
</dbReference>
<keyword evidence="3" id="KW-0945">Host-virus interaction</keyword>
<organism evidence="6 7">
    <name type="scientific">Tomato bright yellow mottle virus</name>
    <dbReference type="NCBI Taxonomy" id="858512"/>
    <lineage>
        <taxon>Viruses</taxon>
        <taxon>Monodnaviria</taxon>
        <taxon>Shotokuvirae</taxon>
        <taxon>Cressdnaviricota</taxon>
        <taxon>Repensiviricetes</taxon>
        <taxon>Geplafuvirales</taxon>
        <taxon>Geminiviridae</taxon>
        <taxon>Begomovirus</taxon>
        <taxon>Begomovirus solanumflavariati</taxon>
    </lineage>
</organism>
<dbReference type="KEGG" id="vg:37617421"/>